<keyword evidence="3" id="KW-1185">Reference proteome</keyword>
<dbReference type="GeneID" id="5547398"/>
<dbReference type="eggNOG" id="ENOG502T1BF">
    <property type="taxonomic scope" value="Eukaryota"/>
</dbReference>
<dbReference type="AlphaFoldDB" id="A7TF46"/>
<gene>
    <name evidence="2" type="ORF">Kpol_2000p36</name>
</gene>
<dbReference type="RefSeq" id="XP_001646929.1">
    <property type="nucleotide sequence ID" value="XM_001646879.1"/>
</dbReference>
<proteinExistence type="predicted"/>
<dbReference type="HOGENOM" id="CLU_076694_0_0_1"/>
<sequence length="315" mass="36272">MDGDKIMTDAETVSTGETRLQNLEIQMGEFSRDMKEVKANSINNDKRMQEMQSLLEQLTGMFKAQSRTEEIHGKTLEQASIQFSKLQRNEEEMRINLKKDEEEIIGIEENEKQITNRIIEDESKASLMEQRIIQIEERLNNGNPNNTNGFKSRSKLPSQNETLAKVERHFPSLVIYGNHSLVANCTKNYSDVSVPMNNDAILKDEDIEDPLDVLLTIQGLLVGKHVRFQDWGNFLYSCCKKNARSYLTDQRGFIVDWTTAIAKFFQTFDFGARTQSELSELSHFNPKAGDDAREYFVNLVHKGKAIRNIYVRFTL</sequence>
<evidence type="ECO:0000256" key="1">
    <source>
        <dbReference type="SAM" id="Coils"/>
    </source>
</evidence>
<reference evidence="2 3" key="1">
    <citation type="journal article" date="2007" name="Proc. Natl. Acad. Sci. U.S.A.">
        <title>Independent sorting-out of thousands of duplicated gene pairs in two yeast species descended from a whole-genome duplication.</title>
        <authorList>
            <person name="Scannell D.R."/>
            <person name="Frank A.C."/>
            <person name="Conant G.C."/>
            <person name="Byrne K.P."/>
            <person name="Woolfit M."/>
            <person name="Wolfe K.H."/>
        </authorList>
    </citation>
    <scope>NUCLEOTIDE SEQUENCE [LARGE SCALE GENOMIC DNA]</scope>
    <source>
        <strain evidence="3">ATCC 22028 / DSM 70294 / BCRC 21397 / CBS 2163 / NBRC 10782 / NRRL Y-8283 / UCD 57-17</strain>
    </source>
</reference>
<keyword evidence="1" id="KW-0175">Coiled coil</keyword>
<evidence type="ECO:0000313" key="2">
    <source>
        <dbReference type="EMBL" id="EDO19071.1"/>
    </source>
</evidence>
<organism evidence="3">
    <name type="scientific">Vanderwaltozyma polyspora (strain ATCC 22028 / DSM 70294 / BCRC 21397 / CBS 2163 / NBRC 10782 / NRRL Y-8283 / UCD 57-17)</name>
    <name type="common">Kluyveromyces polysporus</name>
    <dbReference type="NCBI Taxonomy" id="436907"/>
    <lineage>
        <taxon>Eukaryota</taxon>
        <taxon>Fungi</taxon>
        <taxon>Dikarya</taxon>
        <taxon>Ascomycota</taxon>
        <taxon>Saccharomycotina</taxon>
        <taxon>Saccharomycetes</taxon>
        <taxon>Saccharomycetales</taxon>
        <taxon>Saccharomycetaceae</taxon>
        <taxon>Vanderwaltozyma</taxon>
    </lineage>
</organism>
<feature type="coiled-coil region" evidence="1">
    <location>
        <begin position="76"/>
        <end position="117"/>
    </location>
</feature>
<protein>
    <submittedName>
        <fullName evidence="2">Tkp3 protein</fullName>
    </submittedName>
</protein>
<name>A7TF46_VANPO</name>
<evidence type="ECO:0000313" key="3">
    <source>
        <dbReference type="Proteomes" id="UP000000267"/>
    </source>
</evidence>
<dbReference type="PhylomeDB" id="A7TF46"/>
<dbReference type="KEGG" id="vpo:Kpol_2000p36"/>
<dbReference type="EMBL" id="DS480382">
    <property type="protein sequence ID" value="EDO19071.1"/>
    <property type="molecule type" value="Genomic_DNA"/>
</dbReference>
<dbReference type="InParanoid" id="A7TF46"/>
<dbReference type="Proteomes" id="UP000000267">
    <property type="component" value="Unassembled WGS sequence"/>
</dbReference>
<accession>A7TF46</accession>